<dbReference type="Proteomes" id="UP000254209">
    <property type="component" value="Unassembled WGS sequence"/>
</dbReference>
<name>A0A376BWR8_9NEIS</name>
<dbReference type="EMBL" id="UFSO01000003">
    <property type="protein sequence ID" value="SSY80814.1"/>
    <property type="molecule type" value="Genomic_DNA"/>
</dbReference>
<organism evidence="1 2">
    <name type="scientific">Alysiella crassa</name>
    <dbReference type="NCBI Taxonomy" id="153491"/>
    <lineage>
        <taxon>Bacteria</taxon>
        <taxon>Pseudomonadati</taxon>
        <taxon>Pseudomonadota</taxon>
        <taxon>Betaproteobacteria</taxon>
        <taxon>Neisseriales</taxon>
        <taxon>Neisseriaceae</taxon>
        <taxon>Alysiella</taxon>
    </lineage>
</organism>
<sequence length="148" mass="17751">MTVNLVRTVHPTFILSHIERQPENITMNYFCKLFIDYPQNIAQLASLIELFFKQKLDKQRYLDTTIFSLSLLKNKEFQPKSDDFLFFPIIIEVDLLNEQYHREYIEQIILLLNYLNTFNIQIIAACDFENELPQINRFRQPENKIKSS</sequence>
<keyword evidence="2" id="KW-1185">Reference proteome</keyword>
<reference evidence="1 2" key="1">
    <citation type="submission" date="2018-06" db="EMBL/GenBank/DDBJ databases">
        <authorList>
            <consortium name="Pathogen Informatics"/>
            <person name="Doyle S."/>
        </authorList>
    </citation>
    <scope>NUCLEOTIDE SEQUENCE [LARGE SCALE GENOMIC DNA]</scope>
    <source>
        <strain evidence="1 2">NCTC10283</strain>
    </source>
</reference>
<evidence type="ECO:0000313" key="1">
    <source>
        <dbReference type="EMBL" id="SSY80814.1"/>
    </source>
</evidence>
<evidence type="ECO:0000313" key="2">
    <source>
        <dbReference type="Proteomes" id="UP000254209"/>
    </source>
</evidence>
<accession>A0A376BWR8</accession>
<dbReference type="AlphaFoldDB" id="A0A376BWR8"/>
<proteinExistence type="predicted"/>
<gene>
    <name evidence="1" type="ORF">NCTC10283_02375</name>
</gene>
<dbReference type="RefSeq" id="WP_034292439.1">
    <property type="nucleotide sequence ID" value="NZ_UFSO01000003.1"/>
</dbReference>
<dbReference type="OrthoDB" id="470767at2"/>
<protein>
    <submittedName>
        <fullName evidence="1">Uncharacterized protein</fullName>
    </submittedName>
</protein>
<dbReference type="STRING" id="1120980.GCA_000745955_01073"/>